<gene>
    <name evidence="2" type="ORF">OS493_027110</name>
</gene>
<feature type="region of interest" description="Disordered" evidence="1">
    <location>
        <begin position="33"/>
        <end position="105"/>
    </location>
</feature>
<evidence type="ECO:0000256" key="1">
    <source>
        <dbReference type="SAM" id="MobiDB-lite"/>
    </source>
</evidence>
<feature type="compositionally biased region" description="Polar residues" evidence="1">
    <location>
        <begin position="59"/>
        <end position="73"/>
    </location>
</feature>
<name>A0A9W9ZYZ1_9CNID</name>
<comment type="caution">
    <text evidence="2">The sequence shown here is derived from an EMBL/GenBank/DDBJ whole genome shotgun (WGS) entry which is preliminary data.</text>
</comment>
<protein>
    <submittedName>
        <fullName evidence="2">Uncharacterized protein</fullName>
    </submittedName>
</protein>
<feature type="compositionally biased region" description="Acidic residues" evidence="1">
    <location>
        <begin position="78"/>
        <end position="91"/>
    </location>
</feature>
<evidence type="ECO:0000313" key="2">
    <source>
        <dbReference type="EMBL" id="KAJ7390080.1"/>
    </source>
</evidence>
<dbReference type="EMBL" id="MU825420">
    <property type="protein sequence ID" value="KAJ7390080.1"/>
    <property type="molecule type" value="Genomic_DNA"/>
</dbReference>
<evidence type="ECO:0000313" key="3">
    <source>
        <dbReference type="Proteomes" id="UP001163046"/>
    </source>
</evidence>
<organism evidence="2 3">
    <name type="scientific">Desmophyllum pertusum</name>
    <dbReference type="NCBI Taxonomy" id="174260"/>
    <lineage>
        <taxon>Eukaryota</taxon>
        <taxon>Metazoa</taxon>
        <taxon>Cnidaria</taxon>
        <taxon>Anthozoa</taxon>
        <taxon>Hexacorallia</taxon>
        <taxon>Scleractinia</taxon>
        <taxon>Caryophylliina</taxon>
        <taxon>Caryophylliidae</taxon>
        <taxon>Desmophyllum</taxon>
    </lineage>
</organism>
<accession>A0A9W9ZYZ1</accession>
<feature type="compositionally biased region" description="Basic and acidic residues" evidence="1">
    <location>
        <begin position="92"/>
        <end position="105"/>
    </location>
</feature>
<sequence length="105" mass="11641">MLALVLPARNLPTEQNDMREKIRFLTGPSLRKTVARATTPNGEALRPGDPGRAWGEHSLTVSSDNSSSGIQTSRNEDSTDIQVEDENPEDDLQGHKTCERDCYLM</sequence>
<dbReference type="AlphaFoldDB" id="A0A9W9ZYZ1"/>
<keyword evidence="3" id="KW-1185">Reference proteome</keyword>
<dbReference type="Proteomes" id="UP001163046">
    <property type="component" value="Unassembled WGS sequence"/>
</dbReference>
<proteinExistence type="predicted"/>
<reference evidence="2" key="1">
    <citation type="submission" date="2023-01" db="EMBL/GenBank/DDBJ databases">
        <title>Genome assembly of the deep-sea coral Lophelia pertusa.</title>
        <authorList>
            <person name="Herrera S."/>
            <person name="Cordes E."/>
        </authorList>
    </citation>
    <scope>NUCLEOTIDE SEQUENCE</scope>
    <source>
        <strain evidence="2">USNM1676648</strain>
        <tissue evidence="2">Polyp</tissue>
    </source>
</reference>